<dbReference type="PROSITE" id="PS51847">
    <property type="entry name" value="SMP"/>
    <property type="match status" value="1"/>
</dbReference>
<feature type="compositionally biased region" description="Polar residues" evidence="6">
    <location>
        <begin position="498"/>
        <end position="510"/>
    </location>
</feature>
<dbReference type="Pfam" id="PF25669">
    <property type="entry name" value="SMP_MUG190-like"/>
    <property type="match status" value="1"/>
</dbReference>
<evidence type="ECO:0000256" key="7">
    <source>
        <dbReference type="SAM" id="Phobius"/>
    </source>
</evidence>
<keyword evidence="2" id="KW-0813">Transport</keyword>
<evidence type="ECO:0000259" key="8">
    <source>
        <dbReference type="PROSITE" id="PS50004"/>
    </source>
</evidence>
<dbReference type="InterPro" id="IPR035892">
    <property type="entry name" value="C2_domain_sf"/>
</dbReference>
<evidence type="ECO:0000256" key="3">
    <source>
        <dbReference type="ARBA" id="ARBA00023055"/>
    </source>
</evidence>
<dbReference type="AlphaFoldDB" id="A0A6J1BWK0"/>
<accession>A0A6J1BWK0</accession>
<feature type="compositionally biased region" description="Basic and acidic residues" evidence="6">
    <location>
        <begin position="417"/>
        <end position="436"/>
    </location>
</feature>
<keyword evidence="7" id="KW-1133">Transmembrane helix</keyword>
<evidence type="ECO:0000313" key="12">
    <source>
        <dbReference type="RefSeq" id="XP_022133917.1"/>
    </source>
</evidence>
<evidence type="ECO:0000256" key="1">
    <source>
        <dbReference type="ARBA" id="ARBA00004370"/>
    </source>
</evidence>
<feature type="transmembrane region" description="Helical" evidence="7">
    <location>
        <begin position="12"/>
        <end position="40"/>
    </location>
</feature>
<dbReference type="GO" id="GO:0008289">
    <property type="term" value="F:lipid binding"/>
    <property type="evidence" value="ECO:0007669"/>
    <property type="project" value="UniProtKB-KW"/>
</dbReference>
<sequence>MEVSIMLHVGFVLFLLWLLSAFDCSHLAAYFISLIYLYLVHERYVLKLRRKFQFEERKQANQRRVLTDSETVRWLNHAVEKIWPICMEHIASQKILLPIIPWFLEKYKPWTAKKAVVQHLYLGRNPPMFTEMRVLHQPSEDDHLVLELGMNFLTADDMSAILGVKLRKRLGFGMWAKLHLTGMHVEGKVLVGVKFLRDWPYLGRVRLCFAEPPYFQMTVKPIFTHGLDVTELPGIAGWLDKLLSIAFEQTLVEPNMLVVDMEKFISPQPENWFSVNVKEPIGFVVVEVVEGSDMKPSDLNGLADPYVKGQLGPYRFRTKIQKKTLSPQWREEFKIPIVTWESENVLNIEVRDKDTFIDDILGNCSLSISDMRDGNRHDIWLPLENIKTGRLHLVITVFEDKKKVEEYPSPKEALNVDEPRKDSTGTGSEFKDDKDSSSTVSVKSQKATDDYEAIDVEGQKETGIWVHRPGTEVSKTWEPRKGRSRRLDTEIHGEPNESICSGNTSGHGSLNNDSSSTDDNPEEKHRKLSVRKGLRKLSSVFHRSPRDEDRSGSLEEPVKSPQYANVRAANAKEGGVRVILVDSISGTTSEKVLKEGKVNNDGSDSESPGKGGNVKDMAKSLFRQAEKSARSIKYAFSRKGSRKFQSDSLGINERDASVESESSEEPDTPVASSPTTIVGVPVVSEATARASRSNSFKENVKQENVLPTASSDNGNSADKITTARLERIEDDEDDKPAINNDTK</sequence>
<dbReference type="InterPro" id="IPR000008">
    <property type="entry name" value="C2_dom"/>
</dbReference>
<dbReference type="SUPFAM" id="SSF49562">
    <property type="entry name" value="C2 domain (Calcium/lipid-binding domain, CaLB)"/>
    <property type="match status" value="1"/>
</dbReference>
<evidence type="ECO:0000313" key="10">
    <source>
        <dbReference type="Proteomes" id="UP000504603"/>
    </source>
</evidence>
<dbReference type="GO" id="GO:0006869">
    <property type="term" value="P:lipid transport"/>
    <property type="evidence" value="ECO:0007669"/>
    <property type="project" value="UniProtKB-KW"/>
</dbReference>
<feature type="compositionally biased region" description="Basic and acidic residues" evidence="6">
    <location>
        <begin position="475"/>
        <end position="495"/>
    </location>
</feature>
<evidence type="ECO:0000259" key="9">
    <source>
        <dbReference type="PROSITE" id="PS51847"/>
    </source>
</evidence>
<feature type="region of interest" description="Disordered" evidence="6">
    <location>
        <begin position="637"/>
        <end position="743"/>
    </location>
</feature>
<feature type="compositionally biased region" description="Basic residues" evidence="6">
    <location>
        <begin position="526"/>
        <end position="535"/>
    </location>
</feature>
<feature type="compositionally biased region" description="Polar residues" evidence="6">
    <location>
        <begin position="705"/>
        <end position="719"/>
    </location>
</feature>
<evidence type="ECO:0000256" key="2">
    <source>
        <dbReference type="ARBA" id="ARBA00022448"/>
    </source>
</evidence>
<evidence type="ECO:0000313" key="11">
    <source>
        <dbReference type="RefSeq" id="XP_022133910.1"/>
    </source>
</evidence>
<keyword evidence="10" id="KW-1185">Reference proteome</keyword>
<dbReference type="InterPro" id="IPR052847">
    <property type="entry name" value="Ext_Synaptotagmin/KAHRP-like"/>
</dbReference>
<keyword evidence="5 7" id="KW-0472">Membrane</keyword>
<protein>
    <submittedName>
        <fullName evidence="11 12">C2 domain-containing protein At1g53590-like</fullName>
    </submittedName>
</protein>
<dbReference type="RefSeq" id="XP_022133910.1">
    <property type="nucleotide sequence ID" value="XM_022278218.1"/>
</dbReference>
<feature type="compositionally biased region" description="Basic and acidic residues" evidence="6">
    <location>
        <begin position="544"/>
        <end position="558"/>
    </location>
</feature>
<proteinExistence type="predicted"/>
<evidence type="ECO:0000256" key="4">
    <source>
        <dbReference type="ARBA" id="ARBA00023121"/>
    </source>
</evidence>
<dbReference type="SMART" id="SM00239">
    <property type="entry name" value="C2"/>
    <property type="match status" value="1"/>
</dbReference>
<feature type="region of interest" description="Disordered" evidence="6">
    <location>
        <begin position="592"/>
        <end position="616"/>
    </location>
</feature>
<keyword evidence="4" id="KW-0446">Lipid-binding</keyword>
<comment type="subcellular location">
    <subcellularLocation>
        <location evidence="1">Membrane</location>
    </subcellularLocation>
</comment>
<feature type="domain" description="SMP-LTD" evidence="9">
    <location>
        <begin position="68"/>
        <end position="262"/>
    </location>
</feature>
<dbReference type="GeneID" id="111006337"/>
<dbReference type="OrthoDB" id="270970at2759"/>
<gene>
    <name evidence="11 12" type="primary">LOC111006337</name>
</gene>
<dbReference type="KEGG" id="mcha:111006337"/>
<dbReference type="PROSITE" id="PS50004">
    <property type="entry name" value="C2"/>
    <property type="match status" value="1"/>
</dbReference>
<feature type="region of interest" description="Disordered" evidence="6">
    <location>
        <begin position="407"/>
        <end position="562"/>
    </location>
</feature>
<dbReference type="PANTHER" id="PTHR47042">
    <property type="entry name" value="C2 DOMAIN-CONTAINING PROTEIN-LIKE"/>
    <property type="match status" value="1"/>
</dbReference>
<organism evidence="10 11">
    <name type="scientific">Momordica charantia</name>
    <name type="common">Bitter gourd</name>
    <name type="synonym">Balsam pear</name>
    <dbReference type="NCBI Taxonomy" id="3673"/>
    <lineage>
        <taxon>Eukaryota</taxon>
        <taxon>Viridiplantae</taxon>
        <taxon>Streptophyta</taxon>
        <taxon>Embryophyta</taxon>
        <taxon>Tracheophyta</taxon>
        <taxon>Spermatophyta</taxon>
        <taxon>Magnoliopsida</taxon>
        <taxon>eudicotyledons</taxon>
        <taxon>Gunneridae</taxon>
        <taxon>Pentapetalae</taxon>
        <taxon>rosids</taxon>
        <taxon>fabids</taxon>
        <taxon>Cucurbitales</taxon>
        <taxon>Cucurbitaceae</taxon>
        <taxon>Momordiceae</taxon>
        <taxon>Momordica</taxon>
    </lineage>
</organism>
<dbReference type="Pfam" id="PF00168">
    <property type="entry name" value="C2"/>
    <property type="match status" value="1"/>
</dbReference>
<dbReference type="CDD" id="cd21669">
    <property type="entry name" value="SMP_SF"/>
    <property type="match status" value="1"/>
</dbReference>
<dbReference type="GO" id="GO:0016020">
    <property type="term" value="C:membrane"/>
    <property type="evidence" value="ECO:0007669"/>
    <property type="project" value="UniProtKB-SubCell"/>
</dbReference>
<dbReference type="Proteomes" id="UP000504603">
    <property type="component" value="Unplaced"/>
</dbReference>
<reference evidence="11 12" key="1">
    <citation type="submission" date="2025-04" db="UniProtKB">
        <authorList>
            <consortium name="RefSeq"/>
        </authorList>
    </citation>
    <scope>IDENTIFICATION</scope>
    <source>
        <strain evidence="11 12">OHB3-1</strain>
    </source>
</reference>
<feature type="domain" description="C2" evidence="8">
    <location>
        <begin position="267"/>
        <end position="381"/>
    </location>
</feature>
<evidence type="ECO:0000256" key="5">
    <source>
        <dbReference type="ARBA" id="ARBA00023136"/>
    </source>
</evidence>
<dbReference type="InterPro" id="IPR031468">
    <property type="entry name" value="SMP_LBD"/>
</dbReference>
<dbReference type="RefSeq" id="XP_022133917.1">
    <property type="nucleotide sequence ID" value="XM_022278225.1"/>
</dbReference>
<keyword evidence="3" id="KW-0445">Lipid transport</keyword>
<dbReference type="PANTHER" id="PTHR47042:SF4">
    <property type="entry name" value="OS02G0313700 PROTEIN"/>
    <property type="match status" value="1"/>
</dbReference>
<keyword evidence="7" id="KW-0812">Transmembrane</keyword>
<dbReference type="Gene3D" id="2.60.40.150">
    <property type="entry name" value="C2 domain"/>
    <property type="match status" value="1"/>
</dbReference>
<name>A0A6J1BWK0_MOMCH</name>
<evidence type="ECO:0000256" key="6">
    <source>
        <dbReference type="SAM" id="MobiDB-lite"/>
    </source>
</evidence>